<keyword evidence="3" id="KW-1185">Reference proteome</keyword>
<feature type="region of interest" description="Disordered" evidence="1">
    <location>
        <begin position="52"/>
        <end position="95"/>
    </location>
</feature>
<feature type="region of interest" description="Disordered" evidence="1">
    <location>
        <begin position="1"/>
        <end position="30"/>
    </location>
</feature>
<evidence type="ECO:0000256" key="1">
    <source>
        <dbReference type="SAM" id="MobiDB-lite"/>
    </source>
</evidence>
<evidence type="ECO:0000313" key="3">
    <source>
        <dbReference type="Proteomes" id="UP000314294"/>
    </source>
</evidence>
<feature type="compositionally biased region" description="Polar residues" evidence="1">
    <location>
        <begin position="75"/>
        <end position="85"/>
    </location>
</feature>
<comment type="caution">
    <text evidence="2">The sequence shown here is derived from an EMBL/GenBank/DDBJ whole genome shotgun (WGS) entry which is preliminary data.</text>
</comment>
<accession>A0A4Z2HAY7</accession>
<feature type="compositionally biased region" description="Basic residues" evidence="1">
    <location>
        <begin position="18"/>
        <end position="28"/>
    </location>
</feature>
<proteinExistence type="predicted"/>
<dbReference type="AlphaFoldDB" id="A0A4Z2HAY7"/>
<gene>
    <name evidence="2" type="ORF">EYF80_027333</name>
</gene>
<evidence type="ECO:0000313" key="2">
    <source>
        <dbReference type="EMBL" id="TNN62425.1"/>
    </source>
</evidence>
<name>A0A4Z2HAY7_9TELE</name>
<reference evidence="2 3" key="1">
    <citation type="submission" date="2019-03" db="EMBL/GenBank/DDBJ databases">
        <title>First draft genome of Liparis tanakae, snailfish: a comprehensive survey of snailfish specific genes.</title>
        <authorList>
            <person name="Kim W."/>
            <person name="Song I."/>
            <person name="Jeong J.-H."/>
            <person name="Kim D."/>
            <person name="Kim S."/>
            <person name="Ryu S."/>
            <person name="Song J.Y."/>
            <person name="Lee S.K."/>
        </authorList>
    </citation>
    <scope>NUCLEOTIDE SEQUENCE [LARGE SCALE GENOMIC DNA]</scope>
    <source>
        <tissue evidence="2">Muscle</tissue>
    </source>
</reference>
<dbReference type="Proteomes" id="UP000314294">
    <property type="component" value="Unassembled WGS sequence"/>
</dbReference>
<sequence length="109" mass="12064">MWECVPQVPKDLHPGWKVGHRKKERKKGGQQLTRLWLNTEHTAGPPLLVLQEEGQRERRGSLSSTTLSGKGSPTYDLTPTFNNSMLAPPPTARNLDGQISLNADVAPLK</sequence>
<organism evidence="2 3">
    <name type="scientific">Liparis tanakae</name>
    <name type="common">Tanaka's snailfish</name>
    <dbReference type="NCBI Taxonomy" id="230148"/>
    <lineage>
        <taxon>Eukaryota</taxon>
        <taxon>Metazoa</taxon>
        <taxon>Chordata</taxon>
        <taxon>Craniata</taxon>
        <taxon>Vertebrata</taxon>
        <taxon>Euteleostomi</taxon>
        <taxon>Actinopterygii</taxon>
        <taxon>Neopterygii</taxon>
        <taxon>Teleostei</taxon>
        <taxon>Neoteleostei</taxon>
        <taxon>Acanthomorphata</taxon>
        <taxon>Eupercaria</taxon>
        <taxon>Perciformes</taxon>
        <taxon>Cottioidei</taxon>
        <taxon>Cottales</taxon>
        <taxon>Liparidae</taxon>
        <taxon>Liparis</taxon>
    </lineage>
</organism>
<protein>
    <submittedName>
        <fullName evidence="2">Uncharacterized protein</fullName>
    </submittedName>
</protein>
<dbReference type="EMBL" id="SRLO01000293">
    <property type="protein sequence ID" value="TNN62425.1"/>
    <property type="molecule type" value="Genomic_DNA"/>
</dbReference>